<sequence>MRECRQLCGAHIKHQAVDRRHLEKYRRAEQKLSVRRDCFRRKVDDVSRGTVSRGV</sequence>
<dbReference type="RefSeq" id="XP_040720690.1">
    <property type="nucleotide sequence ID" value="XM_040859064.1"/>
</dbReference>
<dbReference type="EMBL" id="MCFJ01000001">
    <property type="protein sequence ID" value="ORY71098.1"/>
    <property type="molecule type" value="Genomic_DNA"/>
</dbReference>
<proteinExistence type="predicted"/>
<dbReference type="AlphaFoldDB" id="A0A1Y2EHQ4"/>
<dbReference type="Proteomes" id="UP000193689">
    <property type="component" value="Unassembled WGS sequence"/>
</dbReference>
<dbReference type="InParanoid" id="A0A1Y2EHQ4"/>
<dbReference type="GeneID" id="63775276"/>
<organism evidence="1 2">
    <name type="scientific">Pseudomassariella vexata</name>
    <dbReference type="NCBI Taxonomy" id="1141098"/>
    <lineage>
        <taxon>Eukaryota</taxon>
        <taxon>Fungi</taxon>
        <taxon>Dikarya</taxon>
        <taxon>Ascomycota</taxon>
        <taxon>Pezizomycotina</taxon>
        <taxon>Sordariomycetes</taxon>
        <taxon>Xylariomycetidae</taxon>
        <taxon>Amphisphaeriales</taxon>
        <taxon>Pseudomassariaceae</taxon>
        <taxon>Pseudomassariella</taxon>
    </lineage>
</organism>
<comment type="caution">
    <text evidence="1">The sequence shown here is derived from an EMBL/GenBank/DDBJ whole genome shotgun (WGS) entry which is preliminary data.</text>
</comment>
<name>A0A1Y2EHQ4_9PEZI</name>
<evidence type="ECO:0000313" key="1">
    <source>
        <dbReference type="EMBL" id="ORY71098.1"/>
    </source>
</evidence>
<accession>A0A1Y2EHQ4</accession>
<keyword evidence="2" id="KW-1185">Reference proteome</keyword>
<gene>
    <name evidence="1" type="ORF">BCR38DRAFT_415926</name>
</gene>
<protein>
    <submittedName>
        <fullName evidence="1">Uncharacterized protein</fullName>
    </submittedName>
</protein>
<evidence type="ECO:0000313" key="2">
    <source>
        <dbReference type="Proteomes" id="UP000193689"/>
    </source>
</evidence>
<reference evidence="1 2" key="1">
    <citation type="submission" date="2016-07" db="EMBL/GenBank/DDBJ databases">
        <title>Pervasive Adenine N6-methylation of Active Genes in Fungi.</title>
        <authorList>
            <consortium name="DOE Joint Genome Institute"/>
            <person name="Mondo S.J."/>
            <person name="Dannebaum R.O."/>
            <person name="Kuo R.C."/>
            <person name="Labutti K."/>
            <person name="Haridas S."/>
            <person name="Kuo A."/>
            <person name="Salamov A."/>
            <person name="Ahrendt S.R."/>
            <person name="Lipzen A."/>
            <person name="Sullivan W."/>
            <person name="Andreopoulos W.B."/>
            <person name="Clum A."/>
            <person name="Lindquist E."/>
            <person name="Daum C."/>
            <person name="Ramamoorthy G.K."/>
            <person name="Gryganskyi A."/>
            <person name="Culley D."/>
            <person name="Magnuson J.K."/>
            <person name="James T.Y."/>
            <person name="O'Malley M.A."/>
            <person name="Stajich J.E."/>
            <person name="Spatafora J.W."/>
            <person name="Visel A."/>
            <person name="Grigoriev I.V."/>
        </authorList>
    </citation>
    <scope>NUCLEOTIDE SEQUENCE [LARGE SCALE GENOMIC DNA]</scope>
    <source>
        <strain evidence="1 2">CBS 129021</strain>
    </source>
</reference>